<dbReference type="InterPro" id="IPR019079">
    <property type="entry name" value="Capsule_synth_CapA"/>
</dbReference>
<dbReference type="PANTHER" id="PTHR33393:SF11">
    <property type="entry name" value="POLYGLUTAMINE SYNTHESIS ACCESSORY PROTEIN RV0574C-RELATED"/>
    <property type="match status" value="1"/>
</dbReference>
<dbReference type="Gene3D" id="3.60.21.10">
    <property type="match status" value="1"/>
</dbReference>
<protein>
    <submittedName>
        <fullName evidence="3">CapA family protein</fullName>
    </submittedName>
</protein>
<feature type="domain" description="Capsule synthesis protein CapA" evidence="2">
    <location>
        <begin position="135"/>
        <end position="399"/>
    </location>
</feature>
<comment type="caution">
    <text evidence="3">The sequence shown here is derived from an EMBL/GenBank/DDBJ whole genome shotgun (WGS) entry which is preliminary data.</text>
</comment>
<dbReference type="Proteomes" id="UP001595453">
    <property type="component" value="Unassembled WGS sequence"/>
</dbReference>
<organism evidence="3 4">
    <name type="scientific">Pseudoalteromonas fenneropenaei</name>
    <dbReference type="NCBI Taxonomy" id="1737459"/>
    <lineage>
        <taxon>Bacteria</taxon>
        <taxon>Pseudomonadati</taxon>
        <taxon>Pseudomonadota</taxon>
        <taxon>Gammaproteobacteria</taxon>
        <taxon>Alteromonadales</taxon>
        <taxon>Pseudoalteromonadaceae</taxon>
        <taxon>Pseudoalteromonas</taxon>
    </lineage>
</organism>
<dbReference type="CDD" id="cd07381">
    <property type="entry name" value="MPP_CapA"/>
    <property type="match status" value="1"/>
</dbReference>
<evidence type="ECO:0000259" key="2">
    <source>
        <dbReference type="SMART" id="SM00854"/>
    </source>
</evidence>
<evidence type="ECO:0000313" key="4">
    <source>
        <dbReference type="Proteomes" id="UP001595453"/>
    </source>
</evidence>
<sequence>MGKIKVARLIAIIPIILLYAGCGGGEPQTTSPITPEQEQQLSARERFLQQSAPLALHIKRADGSALSDIQVNIAGDIYHSDSNGLITTRSLALGNYLLKLSGASIFTSFSVVSHQGLTSAQAIIATVAPNTAHQSLFFAGDTMFGRRFMDPSLLTMSAFVPDVLGALIRPTSAANDAMNITQYVADLVQSSDFSSVNLETAVTANPTTPHPSKQYVLFSLPDTLQGLSKIGVDYVALGNNHVYDYLDAGLNDTLAAVNAAGLYHSGAEQDLSSALAASIVQIPQLRLGLISATSILGQEHQQTYVATDNKSGAADLTASTALDSAIKAMQQQSDFQIVQMHGGDEYSYAPTEFISNRFEFVSKRGVSLAMAHHPHVAQGFATFNGVPALLGLGNFVFDQDRLETMLGVAVVVHVDPLTQQVYNALAYPLYIEDSAPKLLAEPLASRLLKRLAQYSDDNVTVIPRGSYAEVYFRAQQAQVSTQTVSINLPAGEHILDLRRYAPPSAFLSALTSSNAESKLTLGQDVLYFGDFDDWDNDDERLEASRWSYNHEDIYPCFTAAHRGQQGMCLSRSKFDNTPIALSFRHTIRPMPVTPSVKVDAIYPDMTLFGYLKAINAGRVLAEINYVYTSSEVEPANFEGDAIRREEQQIYAGGSTDWQSFALPIKPESKLEATKLTFRHFPALSGDALLALDDIAAISWQQQLTLQNFNWQQQKPHGLEFLRVNTASSATFELTFSTLN</sequence>
<dbReference type="SMART" id="SM00854">
    <property type="entry name" value="PGA_cap"/>
    <property type="match status" value="1"/>
</dbReference>
<comment type="similarity">
    <text evidence="1">Belongs to the CapA family.</text>
</comment>
<name>A0ABV7CL84_9GAMM</name>
<dbReference type="RefSeq" id="WP_377124793.1">
    <property type="nucleotide sequence ID" value="NZ_JBHRSD010000022.1"/>
</dbReference>
<evidence type="ECO:0000313" key="3">
    <source>
        <dbReference type="EMBL" id="MFC3033373.1"/>
    </source>
</evidence>
<dbReference type="PANTHER" id="PTHR33393">
    <property type="entry name" value="POLYGLUTAMINE SYNTHESIS ACCESSORY PROTEIN RV0574C-RELATED"/>
    <property type="match status" value="1"/>
</dbReference>
<gene>
    <name evidence="3" type="ORF">ACFOEE_12670</name>
</gene>
<dbReference type="EMBL" id="JBHRSD010000022">
    <property type="protein sequence ID" value="MFC3033373.1"/>
    <property type="molecule type" value="Genomic_DNA"/>
</dbReference>
<evidence type="ECO:0000256" key="1">
    <source>
        <dbReference type="ARBA" id="ARBA00005662"/>
    </source>
</evidence>
<dbReference type="SUPFAM" id="SSF56300">
    <property type="entry name" value="Metallo-dependent phosphatases"/>
    <property type="match status" value="1"/>
</dbReference>
<keyword evidence="4" id="KW-1185">Reference proteome</keyword>
<proteinExistence type="inferred from homology"/>
<dbReference type="InterPro" id="IPR052169">
    <property type="entry name" value="CW_Biosynth-Accessory"/>
</dbReference>
<dbReference type="Pfam" id="PF09587">
    <property type="entry name" value="PGA_cap"/>
    <property type="match status" value="1"/>
</dbReference>
<reference evidence="4" key="1">
    <citation type="journal article" date="2019" name="Int. J. Syst. Evol. Microbiol.">
        <title>The Global Catalogue of Microorganisms (GCM) 10K type strain sequencing project: providing services to taxonomists for standard genome sequencing and annotation.</title>
        <authorList>
            <consortium name="The Broad Institute Genomics Platform"/>
            <consortium name="The Broad Institute Genome Sequencing Center for Infectious Disease"/>
            <person name="Wu L."/>
            <person name="Ma J."/>
        </authorList>
    </citation>
    <scope>NUCLEOTIDE SEQUENCE [LARGE SCALE GENOMIC DNA]</scope>
    <source>
        <strain evidence="4">KCTC 42730</strain>
    </source>
</reference>
<dbReference type="InterPro" id="IPR029052">
    <property type="entry name" value="Metallo-depent_PP-like"/>
</dbReference>
<accession>A0ABV7CL84</accession>